<evidence type="ECO:0000256" key="5">
    <source>
        <dbReference type="ARBA" id="ARBA00022679"/>
    </source>
</evidence>
<dbReference type="KEGG" id="dci:103508764"/>
<comment type="function">
    <text evidence="12">Catalyzes a base-exchange reaction in which the polar head group of phosphatidylethanolamine (PE) is replaced by L-serine.</text>
</comment>
<evidence type="ECO:0000256" key="13">
    <source>
        <dbReference type="SAM" id="MobiDB-lite"/>
    </source>
</evidence>
<dbReference type="GeneID" id="103508764"/>
<evidence type="ECO:0000313" key="15">
    <source>
        <dbReference type="RefSeq" id="XP_026679072.1"/>
    </source>
</evidence>
<dbReference type="InterPro" id="IPR004277">
    <property type="entry name" value="PSS"/>
</dbReference>
<dbReference type="RefSeq" id="XP_026679072.1">
    <property type="nucleotide sequence ID" value="XM_026823271.1"/>
</dbReference>
<feature type="region of interest" description="Disordered" evidence="13">
    <location>
        <begin position="419"/>
        <end position="479"/>
    </location>
</feature>
<comment type="pathway">
    <text evidence="3">Lipid metabolism.</text>
</comment>
<evidence type="ECO:0000256" key="2">
    <source>
        <dbReference type="ARBA" id="ARBA00004916"/>
    </source>
</evidence>
<feature type="transmembrane region" description="Helical" evidence="12">
    <location>
        <begin position="74"/>
        <end position="92"/>
    </location>
</feature>
<comment type="pathway">
    <text evidence="2 12">Phospholipid metabolism; phosphatidylserine biosynthesis.</text>
</comment>
<comment type="subcellular location">
    <subcellularLocation>
        <location evidence="1 12">Endoplasmic reticulum membrane</location>
        <topology evidence="1 12">Multi-pass membrane protein</topology>
    </subcellularLocation>
</comment>
<keyword evidence="9 12" id="KW-0443">Lipid metabolism</keyword>
<dbReference type="GO" id="GO:0005789">
    <property type="term" value="C:endoplasmic reticulum membrane"/>
    <property type="evidence" value="ECO:0007669"/>
    <property type="project" value="UniProtKB-SubCell"/>
</dbReference>
<dbReference type="Pfam" id="PF03034">
    <property type="entry name" value="PSS"/>
    <property type="match status" value="1"/>
</dbReference>
<dbReference type="PANTHER" id="PTHR15362">
    <property type="entry name" value="PHOSPHATIDYLINOSITOL SYNTHASE"/>
    <property type="match status" value="1"/>
</dbReference>
<evidence type="ECO:0000256" key="6">
    <source>
        <dbReference type="ARBA" id="ARBA00022692"/>
    </source>
</evidence>
<keyword evidence="12" id="KW-0444">Lipid biosynthesis</keyword>
<reference evidence="15" key="1">
    <citation type="submission" date="2025-08" db="UniProtKB">
        <authorList>
            <consortium name="RefSeq"/>
        </authorList>
    </citation>
    <scope>IDENTIFICATION</scope>
</reference>
<dbReference type="UniPathway" id="UPA00948"/>
<feature type="compositionally biased region" description="Polar residues" evidence="13">
    <location>
        <begin position="420"/>
        <end position="444"/>
    </location>
</feature>
<feature type="compositionally biased region" description="Basic and acidic residues" evidence="13">
    <location>
        <begin position="457"/>
        <end position="467"/>
    </location>
</feature>
<feature type="transmembrane region" description="Helical" evidence="12">
    <location>
        <begin position="388"/>
        <end position="409"/>
    </location>
</feature>
<dbReference type="EC" id="2.7.8.29" evidence="12"/>
<dbReference type="Proteomes" id="UP000079169">
    <property type="component" value="Unplaced"/>
</dbReference>
<organism evidence="14 15">
    <name type="scientific">Diaphorina citri</name>
    <name type="common">Asian citrus psyllid</name>
    <dbReference type="NCBI Taxonomy" id="121845"/>
    <lineage>
        <taxon>Eukaryota</taxon>
        <taxon>Metazoa</taxon>
        <taxon>Ecdysozoa</taxon>
        <taxon>Arthropoda</taxon>
        <taxon>Hexapoda</taxon>
        <taxon>Insecta</taxon>
        <taxon>Pterygota</taxon>
        <taxon>Neoptera</taxon>
        <taxon>Paraneoptera</taxon>
        <taxon>Hemiptera</taxon>
        <taxon>Sternorrhyncha</taxon>
        <taxon>Psylloidea</taxon>
        <taxon>Psyllidae</taxon>
        <taxon>Diaphorininae</taxon>
        <taxon>Diaphorina</taxon>
    </lineage>
</organism>
<name>A0A3Q0IS26_DIACI</name>
<proteinExistence type="inferred from homology"/>
<dbReference type="GO" id="GO:0106245">
    <property type="term" value="F:L-serine-phosphatidylethanolamine phosphatidyltransferase activity"/>
    <property type="evidence" value="ECO:0007669"/>
    <property type="project" value="UniProtKB-UniRule"/>
</dbReference>
<evidence type="ECO:0000256" key="7">
    <source>
        <dbReference type="ARBA" id="ARBA00022824"/>
    </source>
</evidence>
<keyword evidence="8 12" id="KW-1133">Transmembrane helix</keyword>
<dbReference type="STRING" id="121845.A0A3Q0IS26"/>
<keyword evidence="11 12" id="KW-1208">Phospholipid metabolism</keyword>
<keyword evidence="12" id="KW-0594">Phospholipid biosynthesis</keyword>
<accession>A0A3Q0IS26</accession>
<evidence type="ECO:0000256" key="9">
    <source>
        <dbReference type="ARBA" id="ARBA00023098"/>
    </source>
</evidence>
<dbReference type="PANTHER" id="PTHR15362:SF15">
    <property type="entry name" value="PHOSPHATIDYLSERINE SYNTHASE 1"/>
    <property type="match status" value="1"/>
</dbReference>
<dbReference type="AlphaFoldDB" id="A0A3Q0IS26"/>
<evidence type="ECO:0000256" key="1">
    <source>
        <dbReference type="ARBA" id="ARBA00004477"/>
    </source>
</evidence>
<evidence type="ECO:0000256" key="3">
    <source>
        <dbReference type="ARBA" id="ARBA00005189"/>
    </source>
</evidence>
<evidence type="ECO:0000313" key="14">
    <source>
        <dbReference type="Proteomes" id="UP000079169"/>
    </source>
</evidence>
<gene>
    <name evidence="15" type="primary">LOC103508764</name>
</gene>
<evidence type="ECO:0000256" key="8">
    <source>
        <dbReference type="ARBA" id="ARBA00022989"/>
    </source>
</evidence>
<comment type="caution">
    <text evidence="12">Lacks conserved residue(s) required for the propagation of feature annotation.</text>
</comment>
<feature type="transmembrane region" description="Helical" evidence="12">
    <location>
        <begin position="218"/>
        <end position="238"/>
    </location>
</feature>
<dbReference type="GO" id="GO:0006659">
    <property type="term" value="P:phosphatidylserine biosynthetic process"/>
    <property type="evidence" value="ECO:0007669"/>
    <property type="project" value="UniProtKB-UniRule"/>
</dbReference>
<evidence type="ECO:0000256" key="4">
    <source>
        <dbReference type="ARBA" id="ARBA00008671"/>
    </source>
</evidence>
<evidence type="ECO:0000256" key="12">
    <source>
        <dbReference type="RuleBase" id="RU368094"/>
    </source>
</evidence>
<comment type="catalytic activity">
    <reaction evidence="12">
        <text>a 1,2-diacyl-sn-glycero-3-phosphoethanolamine + L-serine = a 1,2-diacyl-sn-glycero-3-phospho-L-serine + ethanolamine</text>
        <dbReference type="Rhea" id="RHEA:27606"/>
        <dbReference type="ChEBI" id="CHEBI:33384"/>
        <dbReference type="ChEBI" id="CHEBI:57262"/>
        <dbReference type="ChEBI" id="CHEBI:57603"/>
        <dbReference type="ChEBI" id="CHEBI:64612"/>
        <dbReference type="EC" id="2.7.8.29"/>
    </reaction>
</comment>
<feature type="transmembrane region" description="Helical" evidence="12">
    <location>
        <begin position="44"/>
        <end position="62"/>
    </location>
</feature>
<keyword evidence="14" id="KW-1185">Reference proteome</keyword>
<keyword evidence="10 12" id="KW-0472">Membrane</keyword>
<keyword evidence="7 12" id="KW-0256">Endoplasmic reticulum</keyword>
<sequence>MTSKGSPSKSKMKDNDKKVFSEKFSLINECAVEDISLDVFYKPHTIAALLCSIFGVIVASFIRNEDVSETDNIWAGLIAVIFFLLLISTLAFPNGPFTRPHPAVWRMVFGLSIFYLLALLFLLFQNYETANLRILFFGNYPKKHFRIDMDKEYGVNCSDISLEKIYNHLDVFALGHFVGWAFKAVLIRHMGILWAMSVMWEFTEIAFAHLLPNFIECWWDALILDILLCNGIGIWVGLKLCKWFEMREYKWVSIKDIHSTSGKLKRAMLQFTPQSWTHVRWLDPTCTYMRFIGVCQMVLFWQLSELNTFFLKHIFEMPPSHPIVIIRLSFLGIMVAPSARQYYSFVTDTQCKRLGTQCWIYGAIQLTEALLCIKNGKLLFGRTQAVNILAWLSVMFLLAVLCVYGCVLWHRYVSPGDGSACSQGSTPSKGSLASRSNESANSTGEPLLGDPGNGGHKKAEPSSETVKRRISIKSGNGEG</sequence>
<evidence type="ECO:0000256" key="10">
    <source>
        <dbReference type="ARBA" id="ARBA00023136"/>
    </source>
</evidence>
<keyword evidence="5 12" id="KW-0808">Transferase</keyword>
<evidence type="ECO:0000256" key="11">
    <source>
        <dbReference type="ARBA" id="ARBA00023264"/>
    </source>
</evidence>
<keyword evidence="6 12" id="KW-0812">Transmembrane</keyword>
<dbReference type="PaxDb" id="121845-A0A3Q0IS26"/>
<feature type="transmembrane region" description="Helical" evidence="12">
    <location>
        <begin position="104"/>
        <end position="124"/>
    </location>
</feature>
<protein>
    <recommendedName>
        <fullName evidence="12">Phosphatidylserine synthase</fullName>
        <ecNumber evidence="12">2.7.8.29</ecNumber>
    </recommendedName>
    <alternativeName>
        <fullName evidence="12">Serine-exchange enzyme</fullName>
    </alternativeName>
</protein>
<comment type="similarity">
    <text evidence="4 12">Belongs to the phosphatidyl serine synthase family.</text>
</comment>